<accession>A0A3Q4HIC1</accession>
<dbReference type="Pfam" id="PF00975">
    <property type="entry name" value="Thioesterase"/>
    <property type="match status" value="1"/>
</dbReference>
<dbReference type="EC" id="3.1.2.14" evidence="2"/>
<dbReference type="STRING" id="32507.ENSNBRP00000020288"/>
<reference evidence="4" key="2">
    <citation type="submission" date="2025-09" db="UniProtKB">
        <authorList>
            <consortium name="Ensembl"/>
        </authorList>
    </citation>
    <scope>IDENTIFICATION</scope>
</reference>
<dbReference type="GeneTree" id="ENSGT00390000015518"/>
<dbReference type="Proteomes" id="UP000261580">
    <property type="component" value="Unassembled WGS sequence"/>
</dbReference>
<evidence type="ECO:0000256" key="2">
    <source>
        <dbReference type="ARBA" id="ARBA00012480"/>
    </source>
</evidence>
<dbReference type="InterPro" id="IPR029058">
    <property type="entry name" value="AB_hydrolase_fold"/>
</dbReference>
<name>A0A3Q4HIC1_NEOBR</name>
<evidence type="ECO:0000256" key="1">
    <source>
        <dbReference type="ARBA" id="ARBA00007169"/>
    </source>
</evidence>
<organism evidence="4 5">
    <name type="scientific">Neolamprologus brichardi</name>
    <name type="common">Fairy cichlid</name>
    <name type="synonym">Lamprologus brichardi</name>
    <dbReference type="NCBI Taxonomy" id="32507"/>
    <lineage>
        <taxon>Eukaryota</taxon>
        <taxon>Metazoa</taxon>
        <taxon>Chordata</taxon>
        <taxon>Craniata</taxon>
        <taxon>Vertebrata</taxon>
        <taxon>Euteleostomi</taxon>
        <taxon>Actinopterygii</taxon>
        <taxon>Neopterygii</taxon>
        <taxon>Teleostei</taxon>
        <taxon>Neoteleostei</taxon>
        <taxon>Acanthomorphata</taxon>
        <taxon>Ovalentaria</taxon>
        <taxon>Cichlomorphae</taxon>
        <taxon>Cichliformes</taxon>
        <taxon>Cichlidae</taxon>
        <taxon>African cichlids</taxon>
        <taxon>Pseudocrenilabrinae</taxon>
        <taxon>Lamprologini</taxon>
        <taxon>Neolamprologus</taxon>
    </lineage>
</organism>
<dbReference type="GO" id="GO:0008610">
    <property type="term" value="P:lipid biosynthetic process"/>
    <property type="evidence" value="ECO:0007669"/>
    <property type="project" value="TreeGrafter"/>
</dbReference>
<protein>
    <recommendedName>
        <fullName evidence="2">oleoyl-[acyl-carrier-protein] hydrolase</fullName>
        <ecNumber evidence="2">3.1.2.14</ecNumber>
    </recommendedName>
</protein>
<dbReference type="Gene3D" id="3.40.50.1820">
    <property type="entry name" value="alpha/beta hydrolase"/>
    <property type="match status" value="1"/>
</dbReference>
<reference evidence="4" key="1">
    <citation type="submission" date="2025-08" db="UniProtKB">
        <authorList>
            <consortium name="Ensembl"/>
        </authorList>
    </citation>
    <scope>IDENTIFICATION</scope>
</reference>
<comment type="similarity">
    <text evidence="1">Belongs to the thioesterase family.</text>
</comment>
<dbReference type="PANTHER" id="PTHR11487">
    <property type="entry name" value="THIOESTERASE"/>
    <property type="match status" value="1"/>
</dbReference>
<sequence length="222" mass="24947">METVVNCFKKRPDAVARLICFPWAGGGSIHYARWGNVLSSSVEGEVPRKHFTCTCLHVVAKAPRKPCMVLIPKIHNMEPVHIFLSGASAPYSETRIKTPKRSDLSDEDFLKWLISIGGTPPELLANPEVLKLFLPALKADLHVVENYRCNKASSPLFSCPVTCFDGKDDIPHDLQAWKDITSGDFTIKMFHGSHFYLKDSGNEKIILDYVTKHLETSEMDYL</sequence>
<evidence type="ECO:0000259" key="3">
    <source>
        <dbReference type="Pfam" id="PF00975"/>
    </source>
</evidence>
<dbReference type="SUPFAM" id="SSF53474">
    <property type="entry name" value="alpha/beta-Hydrolases"/>
    <property type="match status" value="1"/>
</dbReference>
<dbReference type="Bgee" id="ENSNBRG00000015597">
    <property type="expression patterns" value="Expressed in zone of skin and 7 other cell types or tissues"/>
</dbReference>
<feature type="domain" description="Thioesterase" evidence="3">
    <location>
        <begin position="77"/>
        <end position="206"/>
    </location>
</feature>
<dbReference type="InterPro" id="IPR001031">
    <property type="entry name" value="Thioesterase"/>
</dbReference>
<evidence type="ECO:0000313" key="4">
    <source>
        <dbReference type="Ensembl" id="ENSNBRP00000020288.1"/>
    </source>
</evidence>
<evidence type="ECO:0000313" key="5">
    <source>
        <dbReference type="Proteomes" id="UP000261580"/>
    </source>
</evidence>
<keyword evidence="5" id="KW-1185">Reference proteome</keyword>
<dbReference type="InterPro" id="IPR012223">
    <property type="entry name" value="TEII"/>
</dbReference>
<dbReference type="GO" id="GO:0016297">
    <property type="term" value="F:fatty acyl-[ACP] hydrolase activity"/>
    <property type="evidence" value="ECO:0007669"/>
    <property type="project" value="UniProtKB-EC"/>
</dbReference>
<dbReference type="PANTHER" id="PTHR11487:SF0">
    <property type="entry name" value="S-ACYL FATTY ACID SYNTHASE THIOESTERASE, MEDIUM CHAIN"/>
    <property type="match status" value="1"/>
</dbReference>
<dbReference type="AlphaFoldDB" id="A0A3Q4HIC1"/>
<dbReference type="GO" id="GO:0032787">
    <property type="term" value="P:monocarboxylic acid metabolic process"/>
    <property type="evidence" value="ECO:0007669"/>
    <property type="project" value="UniProtKB-ARBA"/>
</dbReference>
<proteinExistence type="inferred from homology"/>
<dbReference type="Ensembl" id="ENSNBRT00000020832.1">
    <property type="protein sequence ID" value="ENSNBRP00000020288.1"/>
    <property type="gene ID" value="ENSNBRG00000015597.1"/>
</dbReference>